<organism evidence="7 8">
    <name type="scientific">Haliangium ochraceum (strain DSM 14365 / JCM 11303 / SMP-2)</name>
    <dbReference type="NCBI Taxonomy" id="502025"/>
    <lineage>
        <taxon>Bacteria</taxon>
        <taxon>Pseudomonadati</taxon>
        <taxon>Myxococcota</taxon>
        <taxon>Polyangia</taxon>
        <taxon>Haliangiales</taxon>
        <taxon>Kofleriaceae</taxon>
        <taxon>Haliangium</taxon>
    </lineage>
</organism>
<proteinExistence type="inferred from homology"/>
<feature type="binding site" evidence="6">
    <location>
        <position position="104"/>
    </location>
    <ligand>
        <name>substrate</name>
    </ligand>
</feature>
<keyword evidence="5 6" id="KW-0326">Glycosidase</keyword>
<dbReference type="RefSeq" id="WP_012831031.1">
    <property type="nucleotide sequence ID" value="NC_013440.1"/>
</dbReference>
<dbReference type="GO" id="GO:0004730">
    <property type="term" value="F:pseudouridylate synthase activity"/>
    <property type="evidence" value="ECO:0007669"/>
    <property type="project" value="UniProtKB-UniRule"/>
</dbReference>
<dbReference type="STRING" id="502025.Hoch_5964"/>
<dbReference type="GO" id="GO:0046872">
    <property type="term" value="F:metal ion binding"/>
    <property type="evidence" value="ECO:0007669"/>
    <property type="project" value="UniProtKB-KW"/>
</dbReference>
<comment type="similarity">
    <text evidence="6">Belongs to the pseudouridine-5'-phosphate glycosidase family.</text>
</comment>
<dbReference type="AlphaFoldDB" id="D0LJT2"/>
<feature type="active site" description="Nucleophile" evidence="6">
    <location>
        <position position="155"/>
    </location>
</feature>
<dbReference type="Proteomes" id="UP000001880">
    <property type="component" value="Chromosome"/>
</dbReference>
<dbReference type="InterPro" id="IPR022830">
    <property type="entry name" value="Indigdn_synthA-like"/>
</dbReference>
<dbReference type="Gene3D" id="3.40.1790.10">
    <property type="entry name" value="Indigoidine synthase domain"/>
    <property type="match status" value="1"/>
</dbReference>
<keyword evidence="3 6" id="KW-0464">Manganese</keyword>
<dbReference type="GO" id="GO:0016798">
    <property type="term" value="F:hydrolase activity, acting on glycosyl bonds"/>
    <property type="evidence" value="ECO:0007669"/>
    <property type="project" value="UniProtKB-KW"/>
</dbReference>
<protein>
    <recommendedName>
        <fullName evidence="6">Pseudouridine-5'-phosphate glycosidase</fullName>
        <shortName evidence="6">PsiMP glycosidase</shortName>
        <ecNumber evidence="6">4.2.1.70</ecNumber>
    </recommendedName>
</protein>
<dbReference type="eggNOG" id="COG2313">
    <property type="taxonomic scope" value="Bacteria"/>
</dbReference>
<dbReference type="HAMAP" id="MF_01876">
    <property type="entry name" value="PsiMP_glycosidase"/>
    <property type="match status" value="1"/>
</dbReference>
<dbReference type="PANTHER" id="PTHR42909:SF1">
    <property type="entry name" value="CARBOHYDRATE KINASE PFKB DOMAIN-CONTAINING PROTEIN"/>
    <property type="match status" value="1"/>
</dbReference>
<evidence type="ECO:0000313" key="8">
    <source>
        <dbReference type="Proteomes" id="UP000001880"/>
    </source>
</evidence>
<dbReference type="HOGENOM" id="CLU_012201_0_1_7"/>
<keyword evidence="4 6" id="KW-0456">Lyase</keyword>
<comment type="function">
    <text evidence="6">Catalyzes the reversible cleavage of pseudouridine 5'-phosphate (PsiMP) to ribose 5-phosphate and uracil. Functions biologically in the cleavage direction, as part of a pseudouridine degradation pathway.</text>
</comment>
<evidence type="ECO:0000256" key="6">
    <source>
        <dbReference type="HAMAP-Rule" id="MF_01876"/>
    </source>
</evidence>
<dbReference type="EMBL" id="CP001804">
    <property type="protein sequence ID" value="ACY18439.1"/>
    <property type="molecule type" value="Genomic_DNA"/>
</dbReference>
<dbReference type="EC" id="4.2.1.70" evidence="6"/>
<dbReference type="InterPro" id="IPR007342">
    <property type="entry name" value="PsuG"/>
</dbReference>
<dbReference type="PANTHER" id="PTHR42909">
    <property type="entry name" value="ZGC:136858"/>
    <property type="match status" value="1"/>
</dbReference>
<comment type="catalytic activity">
    <reaction evidence="6">
        <text>D-ribose 5-phosphate + uracil = psi-UMP + H2O</text>
        <dbReference type="Rhea" id="RHEA:18337"/>
        <dbReference type="ChEBI" id="CHEBI:15377"/>
        <dbReference type="ChEBI" id="CHEBI:17568"/>
        <dbReference type="ChEBI" id="CHEBI:58380"/>
        <dbReference type="ChEBI" id="CHEBI:78346"/>
        <dbReference type="EC" id="4.2.1.70"/>
    </reaction>
</comment>
<dbReference type="GO" id="GO:0005737">
    <property type="term" value="C:cytoplasm"/>
    <property type="evidence" value="ECO:0007669"/>
    <property type="project" value="TreeGrafter"/>
</dbReference>
<feature type="binding site" evidence="6">
    <location>
        <position position="134"/>
    </location>
    <ligand>
        <name>Mn(2+)</name>
        <dbReference type="ChEBI" id="CHEBI:29035"/>
    </ligand>
</feature>
<evidence type="ECO:0000256" key="2">
    <source>
        <dbReference type="ARBA" id="ARBA00022801"/>
    </source>
</evidence>
<comment type="cofactor">
    <cofactor evidence="6">
        <name>Mn(2+)</name>
        <dbReference type="ChEBI" id="CHEBI:29035"/>
    </cofactor>
    <text evidence="6">Binds 1 Mn(2+) ion per subunit.</text>
</comment>
<dbReference type="Pfam" id="PF04227">
    <property type="entry name" value="Indigoidine_A"/>
    <property type="match status" value="1"/>
</dbReference>
<evidence type="ECO:0000256" key="3">
    <source>
        <dbReference type="ARBA" id="ARBA00023211"/>
    </source>
</evidence>
<evidence type="ECO:0000313" key="7">
    <source>
        <dbReference type="EMBL" id="ACY18439.1"/>
    </source>
</evidence>
<dbReference type="GO" id="GO:0046113">
    <property type="term" value="P:nucleobase catabolic process"/>
    <property type="evidence" value="ECO:0007669"/>
    <property type="project" value="UniProtKB-UniRule"/>
</dbReference>
<keyword evidence="8" id="KW-1185">Reference proteome</keyword>
<dbReference type="OrthoDB" id="9805870at2"/>
<evidence type="ECO:0000256" key="4">
    <source>
        <dbReference type="ARBA" id="ARBA00023239"/>
    </source>
</evidence>
<name>D0LJT2_HALO1</name>
<feature type="binding site" evidence="6">
    <location>
        <position position="84"/>
    </location>
    <ligand>
        <name>substrate</name>
    </ligand>
</feature>
<keyword evidence="2 6" id="KW-0378">Hydrolase</keyword>
<feature type="binding site" evidence="6">
    <location>
        <begin position="136"/>
        <end position="138"/>
    </location>
    <ligand>
        <name>substrate</name>
    </ligand>
</feature>
<feature type="active site" description="Proton donor" evidence="6">
    <location>
        <position position="22"/>
    </location>
</feature>
<gene>
    <name evidence="6" type="primary">psuG</name>
    <name evidence="7" type="ordered locus">Hoch_5964</name>
</gene>
<evidence type="ECO:0000256" key="5">
    <source>
        <dbReference type="ARBA" id="ARBA00023295"/>
    </source>
</evidence>
<comment type="subunit">
    <text evidence="6">Homotrimer.</text>
</comment>
<dbReference type="KEGG" id="hoh:Hoch_5964"/>
<evidence type="ECO:0000256" key="1">
    <source>
        <dbReference type="ARBA" id="ARBA00022723"/>
    </source>
</evidence>
<sequence>MLHIADEVREALAAGGPVVALESTIVAHGFPFPDNLDVARGAEAAVRAGGAVPATIAVLGGVPRIGLGEAELEQLGREGAQMAKAGAADLAVHLSRGSSAATTVSATAFLAARAGIRVFATGGIGGVHRGDTGDVSSDLSTLASVPVACISAGAKAILDLPRTLETLETLGVLVVGYGTSELPGFYTRSTGLALEHRVDDVAELAALLHQRFDLLGQGGVLIANPIPDAAALPRSEIDQVVERALADAEAGGIHGKALTPFLLARIAEVSGGRAVTANRALAEANAALGAELACAYARRG</sequence>
<reference evidence="7 8" key="1">
    <citation type="journal article" date="2010" name="Stand. Genomic Sci.">
        <title>Complete genome sequence of Haliangium ochraceum type strain (SMP-2).</title>
        <authorList>
            <consortium name="US DOE Joint Genome Institute (JGI-PGF)"/>
            <person name="Ivanova N."/>
            <person name="Daum C."/>
            <person name="Lang E."/>
            <person name="Abt B."/>
            <person name="Kopitz M."/>
            <person name="Saunders E."/>
            <person name="Lapidus A."/>
            <person name="Lucas S."/>
            <person name="Glavina Del Rio T."/>
            <person name="Nolan M."/>
            <person name="Tice H."/>
            <person name="Copeland A."/>
            <person name="Cheng J.F."/>
            <person name="Chen F."/>
            <person name="Bruce D."/>
            <person name="Goodwin L."/>
            <person name="Pitluck S."/>
            <person name="Mavromatis K."/>
            <person name="Pati A."/>
            <person name="Mikhailova N."/>
            <person name="Chen A."/>
            <person name="Palaniappan K."/>
            <person name="Land M."/>
            <person name="Hauser L."/>
            <person name="Chang Y.J."/>
            <person name="Jeffries C.D."/>
            <person name="Detter J.C."/>
            <person name="Brettin T."/>
            <person name="Rohde M."/>
            <person name="Goker M."/>
            <person name="Bristow J."/>
            <person name="Markowitz V."/>
            <person name="Eisen J.A."/>
            <person name="Hugenholtz P."/>
            <person name="Kyrpides N.C."/>
            <person name="Klenk H.P."/>
        </authorList>
    </citation>
    <scope>NUCLEOTIDE SEQUENCE [LARGE SCALE GENOMIC DNA]</scope>
    <source>
        <strain evidence="8">DSM 14365 / CIP 107738 / JCM 11303 / AJ 13395 / SMP-2</strain>
    </source>
</reference>
<accession>D0LJT2</accession>
<keyword evidence="1 6" id="KW-0479">Metal-binding</keyword>
<dbReference type="SUPFAM" id="SSF110581">
    <property type="entry name" value="Indigoidine synthase A-like"/>
    <property type="match status" value="1"/>
</dbReference>